<feature type="compositionally biased region" description="Low complexity" evidence="5">
    <location>
        <begin position="121"/>
        <end position="133"/>
    </location>
</feature>
<feature type="compositionally biased region" description="Basic and acidic residues" evidence="5">
    <location>
        <begin position="29"/>
        <end position="67"/>
    </location>
</feature>
<feature type="region of interest" description="Disordered" evidence="5">
    <location>
        <begin position="87"/>
        <end position="237"/>
    </location>
</feature>
<reference evidence="7" key="1">
    <citation type="journal article" date="2014" name="PLoS Negl. Trop. Dis.">
        <title>An updated insight into the Sialotranscriptome of Triatoma infestans: developmental stage and geographic variations.</title>
        <authorList>
            <person name="Schwarz A."/>
            <person name="Medrano-Mercado N."/>
            <person name="Schaub G.A."/>
            <person name="Struchiner C.J."/>
            <person name="Bargues M.D."/>
            <person name="Levy M.Z."/>
            <person name="Ribeiro J.M."/>
        </authorList>
    </citation>
    <scope>NUCLEOTIDE SEQUENCE</scope>
    <source>
        <strain evidence="7">Chile</strain>
        <tissue evidence="7">Salivary glands</tissue>
    </source>
</reference>
<name>A0A023F538_TRIIF</name>
<evidence type="ECO:0000256" key="1">
    <source>
        <dbReference type="ARBA" id="ARBA00004123"/>
    </source>
</evidence>
<feature type="region of interest" description="Disordered" evidence="5">
    <location>
        <begin position="1"/>
        <end position="75"/>
    </location>
</feature>
<dbReference type="GO" id="GO:0006397">
    <property type="term" value="P:mRNA processing"/>
    <property type="evidence" value="ECO:0007669"/>
    <property type="project" value="UniProtKB-KW"/>
</dbReference>
<feature type="compositionally biased region" description="Polar residues" evidence="5">
    <location>
        <begin position="295"/>
        <end position="364"/>
    </location>
</feature>
<organism evidence="7">
    <name type="scientific">Triatoma infestans</name>
    <name type="common">Assassin bug</name>
    <dbReference type="NCBI Taxonomy" id="30076"/>
    <lineage>
        <taxon>Eukaryota</taxon>
        <taxon>Metazoa</taxon>
        <taxon>Ecdysozoa</taxon>
        <taxon>Arthropoda</taxon>
        <taxon>Hexapoda</taxon>
        <taxon>Insecta</taxon>
        <taxon>Pterygota</taxon>
        <taxon>Neoptera</taxon>
        <taxon>Paraneoptera</taxon>
        <taxon>Hemiptera</taxon>
        <taxon>Heteroptera</taxon>
        <taxon>Panheteroptera</taxon>
        <taxon>Cimicomorpha</taxon>
        <taxon>Reduviidae</taxon>
        <taxon>Triatominae</taxon>
        <taxon>Triatoma</taxon>
    </lineage>
</organism>
<keyword evidence="4" id="KW-0539">Nucleus</keyword>
<dbReference type="GO" id="GO:0005654">
    <property type="term" value="C:nucleoplasm"/>
    <property type="evidence" value="ECO:0007669"/>
    <property type="project" value="TreeGrafter"/>
</dbReference>
<feature type="region of interest" description="Disordered" evidence="5">
    <location>
        <begin position="250"/>
        <end position="424"/>
    </location>
</feature>
<proteinExistence type="evidence at transcript level"/>
<feature type="compositionally biased region" description="Pro residues" evidence="5">
    <location>
        <begin position="256"/>
        <end position="268"/>
    </location>
</feature>
<feature type="domain" description="G-patch" evidence="6">
    <location>
        <begin position="730"/>
        <end position="776"/>
    </location>
</feature>
<dbReference type="PANTHER" id="PTHR23340">
    <property type="entry name" value="ARGININE/SERINE RICH SPLICING FACTOR SF4/14"/>
    <property type="match status" value="1"/>
</dbReference>
<dbReference type="AlphaFoldDB" id="A0A023F538"/>
<dbReference type="PROSITE" id="PS50174">
    <property type="entry name" value="G_PATCH"/>
    <property type="match status" value="1"/>
</dbReference>
<keyword evidence="3" id="KW-0508">mRNA splicing</keyword>
<feature type="region of interest" description="Disordered" evidence="5">
    <location>
        <begin position="524"/>
        <end position="565"/>
    </location>
</feature>
<feature type="non-terminal residue" evidence="7">
    <location>
        <position position="1"/>
    </location>
</feature>
<evidence type="ECO:0000256" key="5">
    <source>
        <dbReference type="SAM" id="MobiDB-lite"/>
    </source>
</evidence>
<dbReference type="InterPro" id="IPR000467">
    <property type="entry name" value="G_patch_dom"/>
</dbReference>
<sequence>GIMSKNPDIFNKTNRNDRLKQMSQQQQLIEEKKRQIQKKFEEQKRREAEEALRTSKGDHQLGSEEKVNPNVFSNDGSFLDQFRKLAGREGTENRDDQKQNRDRSRSPCNRNDNEHHKQTQQHHLQPQQVGHQHYAQMDHHFQQQVQQIQQQRHMHHQQQQQQMLIQRQDQCQQLLLMARAPPPPPPPPLPPQNIPAPSPLLPQSIPPPSPINPQSIPPPTPLVPQSIPPPCPPPVPPPLMSLPTPNYNLPPSLLAAPPPPPPPLPPKPLMAQSSDEHNFLESNNPLAHQPVPENGSYTLPINPSLANTATDDNTYSPSDHPPLTSNIPDARSFTHSTNLSTSQSDQRNCSLPANTTQTPNIKNISSDDNKYSLPLSNHVGTPADEHSGFSQTSASMDLPPPSSDASAPSAVMQLQSPTPTPVQPPSVNNILQPSSTSLQDSTSTALQKPFLPAFQSTLVAGSFSEVPADNNQGITEQNDGLCKIEKDAEQPQEDSKQWFAEREIIKTEMATTVPSFETIKMEIKTEEKPEMSSIQPPTQTRTGERKRKSRWGDSTNTTDVGSAPVPAVPVVPPSAAPIIKVPGMSGYMISKVTRTDPGLLQYTRTAYGSTNLSEEDWKKAEDNYKVHLLYQDMMAKREQVERLRAMGKNKYEYDSDEETDGGTWEHKLREKEMDATKQWAESLTEMAKGKHHIGDFLPPDELKRFMDKYSAVKGAGEPDLSDYKEFKLKEDNKGFQMLQKLGWTEGQGLGSDGGGILDPINKAQARDHQGLGLARPGEVTSGDDEYDAYRKRMMLAYRFRPNPLNNPRRPYY</sequence>
<dbReference type="PRINTS" id="PR01217">
    <property type="entry name" value="PRICHEXTENSN"/>
</dbReference>
<dbReference type="Pfam" id="PF01585">
    <property type="entry name" value="G-patch"/>
    <property type="match status" value="1"/>
</dbReference>
<keyword evidence="2" id="KW-0507">mRNA processing</keyword>
<protein>
    <submittedName>
        <fullName evidence="7">Putative splicing factor 4</fullName>
    </submittedName>
</protein>
<dbReference type="SMART" id="SM00443">
    <property type="entry name" value="G_patch"/>
    <property type="match status" value="1"/>
</dbReference>
<evidence type="ECO:0000256" key="2">
    <source>
        <dbReference type="ARBA" id="ARBA00022664"/>
    </source>
</evidence>
<feature type="compositionally biased region" description="Pro residues" evidence="5">
    <location>
        <begin position="180"/>
        <end position="237"/>
    </location>
</feature>
<accession>A0A023F538</accession>
<feature type="compositionally biased region" description="Low complexity" evidence="5">
    <location>
        <begin position="393"/>
        <end position="410"/>
    </location>
</feature>
<dbReference type="InterPro" id="IPR040169">
    <property type="entry name" value="SUGP1/2"/>
</dbReference>
<dbReference type="EMBL" id="GBBI01002548">
    <property type="protein sequence ID" value="JAC16164.1"/>
    <property type="molecule type" value="mRNA"/>
</dbReference>
<evidence type="ECO:0000313" key="7">
    <source>
        <dbReference type="EMBL" id="JAC16164.1"/>
    </source>
</evidence>
<evidence type="ECO:0000259" key="6">
    <source>
        <dbReference type="PROSITE" id="PS50174"/>
    </source>
</evidence>
<feature type="compositionally biased region" description="Polar residues" evidence="5">
    <location>
        <begin position="532"/>
        <end position="541"/>
    </location>
</feature>
<evidence type="ECO:0000256" key="3">
    <source>
        <dbReference type="ARBA" id="ARBA00023187"/>
    </source>
</evidence>
<feature type="compositionally biased region" description="Low complexity" evidence="5">
    <location>
        <begin position="142"/>
        <end position="179"/>
    </location>
</feature>
<dbReference type="GO" id="GO:0008380">
    <property type="term" value="P:RNA splicing"/>
    <property type="evidence" value="ECO:0007669"/>
    <property type="project" value="UniProtKB-KW"/>
</dbReference>
<dbReference type="GO" id="GO:0003723">
    <property type="term" value="F:RNA binding"/>
    <property type="evidence" value="ECO:0007669"/>
    <property type="project" value="TreeGrafter"/>
</dbReference>
<comment type="subcellular location">
    <subcellularLocation>
        <location evidence="1">Nucleus</location>
    </subcellularLocation>
</comment>
<evidence type="ECO:0000256" key="4">
    <source>
        <dbReference type="ARBA" id="ARBA00023242"/>
    </source>
</evidence>
<dbReference type="PANTHER" id="PTHR23340:SF0">
    <property type="entry name" value="SURP AND G-PATCH DOMAIN-CONTAINING PROTEIN 1 ISOFORM X1"/>
    <property type="match status" value="1"/>
</dbReference>
<feature type="compositionally biased region" description="Basic and acidic residues" evidence="5">
    <location>
        <begin position="87"/>
        <end position="117"/>
    </location>
</feature>